<feature type="compositionally biased region" description="Polar residues" evidence="1">
    <location>
        <begin position="763"/>
        <end position="778"/>
    </location>
</feature>
<evidence type="ECO:0000256" key="1">
    <source>
        <dbReference type="SAM" id="MobiDB-lite"/>
    </source>
</evidence>
<protein>
    <submittedName>
        <fullName evidence="2">Uncharacterized protein</fullName>
    </submittedName>
</protein>
<organism evidence="2 3">
    <name type="scientific">Phytophthora aleatoria</name>
    <dbReference type="NCBI Taxonomy" id="2496075"/>
    <lineage>
        <taxon>Eukaryota</taxon>
        <taxon>Sar</taxon>
        <taxon>Stramenopiles</taxon>
        <taxon>Oomycota</taxon>
        <taxon>Peronosporomycetes</taxon>
        <taxon>Peronosporales</taxon>
        <taxon>Peronosporaceae</taxon>
        <taxon>Phytophthora</taxon>
    </lineage>
</organism>
<dbReference type="EMBL" id="JAENGY010000155">
    <property type="protein sequence ID" value="KAG6971559.1"/>
    <property type="molecule type" value="Genomic_DNA"/>
</dbReference>
<accession>A0A8J5M7B0</accession>
<evidence type="ECO:0000313" key="2">
    <source>
        <dbReference type="EMBL" id="KAG6971559.1"/>
    </source>
</evidence>
<proteinExistence type="predicted"/>
<gene>
    <name evidence="2" type="ORF">JG688_00004390</name>
</gene>
<feature type="region of interest" description="Disordered" evidence="1">
    <location>
        <begin position="760"/>
        <end position="797"/>
    </location>
</feature>
<keyword evidence="3" id="KW-1185">Reference proteome</keyword>
<comment type="caution">
    <text evidence="2">The sequence shown here is derived from an EMBL/GenBank/DDBJ whole genome shotgun (WGS) entry which is preliminary data.</text>
</comment>
<reference evidence="2" key="1">
    <citation type="submission" date="2021-01" db="EMBL/GenBank/DDBJ databases">
        <title>Phytophthora aleatoria, a newly-described species from Pinus radiata is distinct from Phytophthora cactorum isolates based on comparative genomics.</title>
        <authorList>
            <person name="Mcdougal R."/>
            <person name="Panda P."/>
            <person name="Williams N."/>
            <person name="Studholme D.J."/>
        </authorList>
    </citation>
    <scope>NUCLEOTIDE SEQUENCE</scope>
    <source>
        <strain evidence="2">NZFS 4037</strain>
    </source>
</reference>
<dbReference type="AlphaFoldDB" id="A0A8J5M7B0"/>
<dbReference type="Proteomes" id="UP000709295">
    <property type="component" value="Unassembled WGS sequence"/>
</dbReference>
<name>A0A8J5M7B0_9STRA</name>
<sequence length="797" mass="87197">MYPTSKPVTQEDSWLFYSVGRPTDRLVPRGQLPQRISDLLGTAQDQGKPTFGDTASILPDVPGLTVEGLGTVPLPLCQEIAEKLVKRGIGEQEHAWMLFPHLIKMKNPVWTTGVQTLAKLSSKMLGIKDVVLQPMLSKAMVVGPGGRLDKQQGPDIGRSMATLVVTLPSEYVGGDWMVFNEETLSVYRYDMGKSAGNAAFKPQYVVYAAGASYAMEEVTSGYCLVMVYSLCLPLGLPFTPRLHNCNMLRTELAEAVKQLKGGPDDADVDTQQAGNSNRNDGIIALVLSKTLTLTDIVTAGANALYGGDRDRFQLLLDANKRLPSAKQLVFYLARLGFGVPAFGYNDSSEPKQAVCWYSICGWKIGADNLQFINWTNVFNFLNPGKESLSELWGNDDGISTKGLQRFALVGWPASADIAHAVNLFGAPASVPIIVSHDFISAATLQLLLNSEGGGGKPNFLVQLRTAEKNVELLPFCQKLGAVVVELGDARLANDFVKNCVTLLKEREKILFLPWFATLVDRFDWENVSAAILSAIDVKTSETRVDRALELADILSHNSSARVELTTFALKKTRSWNFSHADKFATSRKIIALLNHAMVCNSAKVFASLSFLLKKINGGLLGPVIDTLSDCVDDSSLPEIRAALASVAVKRRQWLIKEVEESKRPFSWEIDSINFPDAALIVHFLEGPDVAFKICGFSGIGDARARALLLRQNIKGALKFEADGRGHDAFVHILKAGGDFDTRRKEVPKYEAEIDRLGQLVSGPLTQEENTNTANSDTSAVGKKRAREEEPDDIISFE</sequence>
<evidence type="ECO:0000313" key="3">
    <source>
        <dbReference type="Proteomes" id="UP000709295"/>
    </source>
</evidence>
<feature type="compositionally biased region" description="Acidic residues" evidence="1">
    <location>
        <begin position="788"/>
        <end position="797"/>
    </location>
</feature>